<feature type="non-terminal residue" evidence="1">
    <location>
        <position position="76"/>
    </location>
</feature>
<gene>
    <name evidence="1" type="ORF">LCGC14_1675580</name>
</gene>
<organism evidence="1">
    <name type="scientific">marine sediment metagenome</name>
    <dbReference type="NCBI Taxonomy" id="412755"/>
    <lineage>
        <taxon>unclassified sequences</taxon>
        <taxon>metagenomes</taxon>
        <taxon>ecological metagenomes</taxon>
    </lineage>
</organism>
<dbReference type="AlphaFoldDB" id="A0A0F9ICI1"/>
<evidence type="ECO:0000313" key="1">
    <source>
        <dbReference type="EMBL" id="KKM17459.1"/>
    </source>
</evidence>
<proteinExistence type="predicted"/>
<protein>
    <submittedName>
        <fullName evidence="1">Uncharacterized protein</fullName>
    </submittedName>
</protein>
<name>A0A0F9ICI1_9ZZZZ</name>
<accession>A0A0F9ICI1</accession>
<reference evidence="1" key="1">
    <citation type="journal article" date="2015" name="Nature">
        <title>Complex archaea that bridge the gap between prokaryotes and eukaryotes.</title>
        <authorList>
            <person name="Spang A."/>
            <person name="Saw J.H."/>
            <person name="Jorgensen S.L."/>
            <person name="Zaremba-Niedzwiedzka K."/>
            <person name="Martijn J."/>
            <person name="Lind A.E."/>
            <person name="van Eijk R."/>
            <person name="Schleper C."/>
            <person name="Guy L."/>
            <person name="Ettema T.J."/>
        </authorList>
    </citation>
    <scope>NUCLEOTIDE SEQUENCE</scope>
</reference>
<dbReference type="EMBL" id="LAZR01014447">
    <property type="protein sequence ID" value="KKM17459.1"/>
    <property type="molecule type" value="Genomic_DNA"/>
</dbReference>
<comment type="caution">
    <text evidence="1">The sequence shown here is derived from an EMBL/GenBank/DDBJ whole genome shotgun (WGS) entry which is preliminary data.</text>
</comment>
<sequence length="76" mass="8378">MGDSPVNIQRQVLEKISGAKGASSSKGNITVNAHTILKNLDSQFVSGYVQKLEEATKYLTNYLYELDALDNRMTKA</sequence>